<name>A0ACB9MZJ2_9MYRT</name>
<comment type="caution">
    <text evidence="1">The sequence shown here is derived from an EMBL/GenBank/DDBJ whole genome shotgun (WGS) entry which is preliminary data.</text>
</comment>
<dbReference type="EMBL" id="CM042887">
    <property type="protein sequence ID" value="KAI4329653.1"/>
    <property type="molecule type" value="Genomic_DNA"/>
</dbReference>
<keyword evidence="2" id="KW-1185">Reference proteome</keyword>
<sequence length="148" mass="16873">MNKQMMVWKGHHPLAILMDFGRARPSRREIQSRTVALQLQEWASEHCSAPYRAPGLWNCPSHAFIDGRTDIWSLGSTLYAIMEGVLTGPSPPYPEALHKFITWMLQSQSMIHPRIDDVIIHVDKLIAKFSIRSLLIIPQKSHAPPILE</sequence>
<gene>
    <name evidence="1" type="ORF">MLD38_028015</name>
</gene>
<dbReference type="Proteomes" id="UP001057402">
    <property type="component" value="Chromosome 8"/>
</dbReference>
<evidence type="ECO:0000313" key="2">
    <source>
        <dbReference type="Proteomes" id="UP001057402"/>
    </source>
</evidence>
<organism evidence="1 2">
    <name type="scientific">Melastoma candidum</name>
    <dbReference type="NCBI Taxonomy" id="119954"/>
    <lineage>
        <taxon>Eukaryota</taxon>
        <taxon>Viridiplantae</taxon>
        <taxon>Streptophyta</taxon>
        <taxon>Embryophyta</taxon>
        <taxon>Tracheophyta</taxon>
        <taxon>Spermatophyta</taxon>
        <taxon>Magnoliopsida</taxon>
        <taxon>eudicotyledons</taxon>
        <taxon>Gunneridae</taxon>
        <taxon>Pentapetalae</taxon>
        <taxon>rosids</taxon>
        <taxon>malvids</taxon>
        <taxon>Myrtales</taxon>
        <taxon>Melastomataceae</taxon>
        <taxon>Melastomatoideae</taxon>
        <taxon>Melastomateae</taxon>
        <taxon>Melastoma</taxon>
    </lineage>
</organism>
<reference evidence="2" key="1">
    <citation type="journal article" date="2023" name="Front. Plant Sci.">
        <title>Chromosomal-level genome assembly of Melastoma candidum provides insights into trichome evolution.</title>
        <authorList>
            <person name="Zhong Y."/>
            <person name="Wu W."/>
            <person name="Sun C."/>
            <person name="Zou P."/>
            <person name="Liu Y."/>
            <person name="Dai S."/>
            <person name="Zhou R."/>
        </authorList>
    </citation>
    <scope>NUCLEOTIDE SEQUENCE [LARGE SCALE GENOMIC DNA]</scope>
</reference>
<evidence type="ECO:0000313" key="1">
    <source>
        <dbReference type="EMBL" id="KAI4329653.1"/>
    </source>
</evidence>
<accession>A0ACB9MZJ2</accession>
<protein>
    <submittedName>
        <fullName evidence="1">Uncharacterized protein</fullName>
    </submittedName>
</protein>
<proteinExistence type="predicted"/>